<sequence>MVVSLQSCLLIGHRSACQSDPLSRGPGCQEEGGSKVVIEYCKELLTRGGYEFSFEELRAERYRQQQQQQLDEKLRQLTELKEQLSLELQEKKKLLQLRTSQQVVDNGPTPPSADCSRALPTTSFQIYESLSAATLPADPSHDSLQMPKELQDDVFLRPDERGLSLKIQCSRPGVSSESFQIKTPDAASEGEMEPSPPVISHKPVSAHQHNLSPIQEMSMNTSSVKSLEAVSAGNCSLLDDKKEQDQLDHAASPVPEGDTVDPCDPDLRGRLLTLADVTSCPELHSEPHCLPPVDEQGVLELGGSVYRIFCRVLDEESFSVYKGQKDDNYVLIKVDSHPLPWDFHMFRRLKKNAADGLPWISCFLYLDGCITVYTTPGHKFTDLMEPFSVEMVVGRKAAALVRLVLQMHTCRLVHASLQPHILTRCNSFQSSDWLLPMDWSSSVDLVLQQDITKVQQLSSAQTYISLGLLDPAAPPEQVDLVGVADTVHVLLTNSRMMPVKDADGWTAEKFSGEESWHEACYMFQQTWQRFFRLLLNAGERSSQSVLSELTELLSSFLH</sequence>
<dbReference type="InParanoid" id="A0A673C8I6"/>
<dbReference type="FunCoup" id="A0A673C8I6">
    <property type="interactions" value="87"/>
</dbReference>
<proteinExistence type="predicted"/>
<dbReference type="GO" id="GO:0004672">
    <property type="term" value="F:protein kinase activity"/>
    <property type="evidence" value="ECO:0007669"/>
    <property type="project" value="TreeGrafter"/>
</dbReference>
<reference evidence="3" key="2">
    <citation type="submission" date="2025-08" db="UniProtKB">
        <authorList>
            <consortium name="Ensembl"/>
        </authorList>
    </citation>
    <scope>IDENTIFICATION</scope>
</reference>
<dbReference type="Ensembl" id="ENSSORT00005051519.1">
    <property type="protein sequence ID" value="ENSSORP00005050310.1"/>
    <property type="gene ID" value="ENSSORG00005022812.1"/>
</dbReference>
<evidence type="ECO:0000256" key="2">
    <source>
        <dbReference type="SAM" id="MobiDB-lite"/>
    </source>
</evidence>
<dbReference type="GO" id="GO:0007094">
    <property type="term" value="P:mitotic spindle assembly checkpoint signaling"/>
    <property type="evidence" value="ECO:0007669"/>
    <property type="project" value="InterPro"/>
</dbReference>
<dbReference type="AlphaFoldDB" id="A0A673C8I6"/>
<feature type="region of interest" description="Disordered" evidence="2">
    <location>
        <begin position="174"/>
        <end position="207"/>
    </location>
</feature>
<protein>
    <recommendedName>
        <fullName evidence="5">BUB1 N-terminal domain-containing protein</fullName>
    </recommendedName>
</protein>
<gene>
    <name evidence="3" type="primary">bub1ba</name>
</gene>
<evidence type="ECO:0000256" key="1">
    <source>
        <dbReference type="SAM" id="Coils"/>
    </source>
</evidence>
<accession>A0A673C8I6</accession>
<reference evidence="3" key="1">
    <citation type="submission" date="2019-06" db="EMBL/GenBank/DDBJ databases">
        <authorList>
            <consortium name="Wellcome Sanger Institute Data Sharing"/>
        </authorList>
    </citation>
    <scope>NUCLEOTIDE SEQUENCE [LARGE SCALE GENOMIC DNA]</scope>
</reference>
<dbReference type="GO" id="GO:0051754">
    <property type="term" value="P:meiotic sister chromatid cohesion, centromeric"/>
    <property type="evidence" value="ECO:0007669"/>
    <property type="project" value="TreeGrafter"/>
</dbReference>
<keyword evidence="1" id="KW-0175">Coiled coil</keyword>
<evidence type="ECO:0008006" key="5">
    <source>
        <dbReference type="Google" id="ProtNLM"/>
    </source>
</evidence>
<organism evidence="3 4">
    <name type="scientific">Sphaeramia orbicularis</name>
    <name type="common">orbiculate cardinalfish</name>
    <dbReference type="NCBI Taxonomy" id="375764"/>
    <lineage>
        <taxon>Eukaryota</taxon>
        <taxon>Metazoa</taxon>
        <taxon>Chordata</taxon>
        <taxon>Craniata</taxon>
        <taxon>Vertebrata</taxon>
        <taxon>Euteleostomi</taxon>
        <taxon>Actinopterygii</taxon>
        <taxon>Neopterygii</taxon>
        <taxon>Teleostei</taxon>
        <taxon>Neoteleostei</taxon>
        <taxon>Acanthomorphata</taxon>
        <taxon>Gobiaria</taxon>
        <taxon>Kurtiformes</taxon>
        <taxon>Apogonoidei</taxon>
        <taxon>Apogonidae</taxon>
        <taxon>Apogoninae</taxon>
        <taxon>Sphaeramia</taxon>
    </lineage>
</organism>
<name>A0A673C8I6_9TELE</name>
<dbReference type="Proteomes" id="UP000472271">
    <property type="component" value="Chromosome 24"/>
</dbReference>
<dbReference type="Gene3D" id="1.10.510.10">
    <property type="entry name" value="Transferase(Phosphotransferase) domain 1"/>
    <property type="match status" value="1"/>
</dbReference>
<dbReference type="PANTHER" id="PTHR14030:SF25">
    <property type="entry name" value="MITOTIC CHECKPOINT SERINE_THREONINE-PROTEIN KINASE BUB1 BETA"/>
    <property type="match status" value="1"/>
</dbReference>
<dbReference type="InterPro" id="IPR015661">
    <property type="entry name" value="Bub1/Mad3"/>
</dbReference>
<keyword evidence="4" id="KW-1185">Reference proteome</keyword>
<feature type="coiled-coil region" evidence="1">
    <location>
        <begin position="63"/>
        <end position="97"/>
    </location>
</feature>
<evidence type="ECO:0000313" key="4">
    <source>
        <dbReference type="Proteomes" id="UP000472271"/>
    </source>
</evidence>
<evidence type="ECO:0000313" key="3">
    <source>
        <dbReference type="Ensembl" id="ENSSORP00005050310.1"/>
    </source>
</evidence>
<dbReference type="GO" id="GO:0005634">
    <property type="term" value="C:nucleus"/>
    <property type="evidence" value="ECO:0007669"/>
    <property type="project" value="TreeGrafter"/>
</dbReference>
<dbReference type="PANTHER" id="PTHR14030">
    <property type="entry name" value="MITOTIC CHECKPOINT SERINE/THREONINE-PROTEIN KINASE BUB1"/>
    <property type="match status" value="1"/>
</dbReference>
<reference evidence="3" key="3">
    <citation type="submission" date="2025-09" db="UniProtKB">
        <authorList>
            <consortium name="Ensembl"/>
        </authorList>
    </citation>
    <scope>IDENTIFICATION</scope>
</reference>